<evidence type="ECO:0000259" key="2">
    <source>
        <dbReference type="Pfam" id="PF06812"/>
    </source>
</evidence>
<organism evidence="3 4">
    <name type="scientific">Pseudomonas oryzihabitans</name>
    <dbReference type="NCBI Taxonomy" id="47885"/>
    <lineage>
        <taxon>Bacteria</taxon>
        <taxon>Pseudomonadati</taxon>
        <taxon>Pseudomonadota</taxon>
        <taxon>Gammaproteobacteria</taxon>
        <taxon>Pseudomonadales</taxon>
        <taxon>Pseudomonadaceae</taxon>
        <taxon>Pseudomonas</taxon>
    </lineage>
</organism>
<feature type="compositionally biased region" description="Polar residues" evidence="1">
    <location>
        <begin position="185"/>
        <end position="208"/>
    </location>
</feature>
<dbReference type="EMBL" id="CP013987">
    <property type="protein sequence ID" value="ALZ86686.1"/>
    <property type="molecule type" value="Genomic_DNA"/>
</dbReference>
<evidence type="ECO:0000256" key="1">
    <source>
        <dbReference type="SAM" id="MobiDB-lite"/>
    </source>
</evidence>
<evidence type="ECO:0000313" key="3">
    <source>
        <dbReference type="EMBL" id="ALZ86686.1"/>
    </source>
</evidence>
<feature type="domain" description="ImpA N-terminal" evidence="2">
    <location>
        <begin position="17"/>
        <end position="127"/>
    </location>
</feature>
<dbReference type="NCBIfam" id="TIGR03362">
    <property type="entry name" value="VI_chp_7"/>
    <property type="match status" value="1"/>
</dbReference>
<dbReference type="OrthoDB" id="1522895at2"/>
<accession>A0A0U4P8K3</accession>
<dbReference type="PANTHER" id="PTHR37024:SF5">
    <property type="entry name" value="IMPA N-TERMINAL DOMAIN-CONTAINING PROTEIN"/>
    <property type="match status" value="1"/>
</dbReference>
<reference evidence="3 4" key="1">
    <citation type="submission" date="2016-01" db="EMBL/GenBank/DDBJ databases">
        <title>Annotation of Pseudomonas oryzihabitans USDA-ARS-USMARC-56511.</title>
        <authorList>
            <person name="Harhay G.P."/>
            <person name="Harhay D.M."/>
            <person name="Smith T.P.L."/>
            <person name="Bono J.L."/>
            <person name="Heaton M.P."/>
            <person name="Clawson M.L."/>
            <person name="Chitko-Mckown C.G."/>
            <person name="Capik S.F."/>
            <person name="DeDonder K.D."/>
            <person name="Apley M.D."/>
            <person name="Lubbers B.V."/>
            <person name="White B.J."/>
            <person name="Larson R.L."/>
        </authorList>
    </citation>
    <scope>NUCLEOTIDE SEQUENCE [LARGE SCALE GENOMIC DNA]</scope>
    <source>
        <strain evidence="3 4">USDA-ARS-USMARC-56511</strain>
    </source>
</reference>
<dbReference type="Pfam" id="PF16989">
    <property type="entry name" value="T6SS_VasJ"/>
    <property type="match status" value="1"/>
</dbReference>
<feature type="region of interest" description="Disordered" evidence="1">
    <location>
        <begin position="184"/>
        <end position="216"/>
    </location>
</feature>
<protein>
    <recommendedName>
        <fullName evidence="2">ImpA N-terminal domain-containing protein</fullName>
    </recommendedName>
</protein>
<gene>
    <name evidence="3" type="ORF">APT59_21630</name>
</gene>
<proteinExistence type="predicted"/>
<dbReference type="KEGG" id="por:APT59_21630"/>
<dbReference type="InterPro" id="IPR010657">
    <property type="entry name" value="ImpA_N"/>
</dbReference>
<dbReference type="RefSeq" id="WP_059316724.1">
    <property type="nucleotide sequence ID" value="NZ_CP013987.1"/>
</dbReference>
<sequence>MTLLSSLAHNYIAVIDQPIEANNFAGEDCRYSPEFERLEAVCQDTQALHRDITPDWAATVEQATVFLREHSKDLRVAVWLTWALQRTQSWTGLEAGLAQLERLLERHWEALHPRKERTRAAALGWLQTRLERLFDTATLNALETSWLQTFSTQLDQLETLLQSRLDEIAPLLLPLIRRLDEQLRRQAQSSAPAESTKTDTPSTANVSTPIAPGPLESDKDAHRLLRQLQEGARNLNGWWLGQRAGDHRALRLNRALLWSGIDSLPAHDAQGVTGLRGLPADRLRLFQERQAAGDVVVLLGELEASLARAPFWLDGQRLAWECLQSLGATGACREIEWPLVLLLERLPGIEALAFHDGQPFADAQTRLWLSGLVTATAPAAQPVAAPGEANRDACAEALAEALAEWRSNGLRSAVRGLQHNSRQAQGERQRLLWDLASVQLLIQARQFELAQLQLAALDAEHGALLARWEPQLALEILQARRQCLEALPVTADSRAQLQQLRPRLCRLDLEAALD</sequence>
<name>A0A0U4P8K3_9PSED</name>
<evidence type="ECO:0000313" key="4">
    <source>
        <dbReference type="Proteomes" id="UP000064137"/>
    </source>
</evidence>
<dbReference type="Proteomes" id="UP000064137">
    <property type="component" value="Chromosome"/>
</dbReference>
<dbReference type="InterPro" id="IPR017739">
    <property type="entry name" value="T6SS-assoc_VCA0119"/>
</dbReference>
<dbReference type="Pfam" id="PF06812">
    <property type="entry name" value="ImpA_N"/>
    <property type="match status" value="1"/>
</dbReference>
<dbReference type="PANTHER" id="PTHR37024">
    <property type="entry name" value="TYPE VI SECRETION SYSTEM DUF2094 AND IMPA-RELATED DOMAIN PROTEIN"/>
    <property type="match status" value="1"/>
</dbReference>
<dbReference type="AlphaFoldDB" id="A0A0U4P8K3"/>